<dbReference type="AlphaFoldDB" id="A0A2A7B5D7"/>
<evidence type="ECO:0008006" key="3">
    <source>
        <dbReference type="Google" id="ProtNLM"/>
    </source>
</evidence>
<dbReference type="EMBL" id="NOUV01000014">
    <property type="protein sequence ID" value="PDX86576.1"/>
    <property type="molecule type" value="Genomic_DNA"/>
</dbReference>
<accession>A0A2A7B5D7</accession>
<protein>
    <recommendedName>
        <fullName evidence="3">DUF2184 domain-containing protein</fullName>
    </recommendedName>
</protein>
<organism evidence="1 2">
    <name type="scientific">Faecalibacterium prausnitzii</name>
    <dbReference type="NCBI Taxonomy" id="853"/>
    <lineage>
        <taxon>Bacteria</taxon>
        <taxon>Bacillati</taxon>
        <taxon>Bacillota</taxon>
        <taxon>Clostridia</taxon>
        <taxon>Eubacteriales</taxon>
        <taxon>Oscillospiraceae</taxon>
        <taxon>Faecalibacterium</taxon>
    </lineage>
</organism>
<reference evidence="1 2" key="1">
    <citation type="journal article" date="2017" name="Front. Microbiol.">
        <title>New Insights into the Diversity of the Genus Faecalibacterium.</title>
        <authorList>
            <person name="Benevides L."/>
            <person name="Burman S."/>
            <person name="Martin R."/>
            <person name="Robert V."/>
            <person name="Thomas M."/>
            <person name="Miquel S."/>
            <person name="Chain F."/>
            <person name="Sokol H."/>
            <person name="Bermudez-Humaran L.G."/>
            <person name="Morrison M."/>
            <person name="Langella P."/>
            <person name="Azevedo V.A."/>
            <person name="Chatel J.M."/>
            <person name="Soares S."/>
        </authorList>
    </citation>
    <scope>NUCLEOTIDE SEQUENCE [LARGE SCALE GENOMIC DNA]</scope>
    <source>
        <strain evidence="1 2">AHMP21</strain>
    </source>
</reference>
<dbReference type="InterPro" id="IPR020049">
    <property type="entry name" value="Major_capsid-like"/>
</dbReference>
<comment type="caution">
    <text evidence="1">The sequence shown here is derived from an EMBL/GenBank/DDBJ whole genome shotgun (WGS) entry which is preliminary data.</text>
</comment>
<name>A0A2A7B5D7_9FIRM</name>
<dbReference type="Pfam" id="PF09950">
    <property type="entry name" value="Major_capside"/>
    <property type="match status" value="1"/>
</dbReference>
<evidence type="ECO:0000313" key="2">
    <source>
        <dbReference type="Proteomes" id="UP000220904"/>
    </source>
</evidence>
<proteinExistence type="predicted"/>
<dbReference type="RefSeq" id="WP_097792448.1">
    <property type="nucleotide sequence ID" value="NZ_NOUV01000014.1"/>
</dbReference>
<dbReference type="PIRSF" id="PIRSF029202">
    <property type="entry name" value="UCP029202"/>
    <property type="match status" value="1"/>
</dbReference>
<dbReference type="OrthoDB" id="9811942at2"/>
<sequence>MSKFNPFDPANGYSEEDRVALETKCASLINRAYRNPFPGASLRHDGADNAGIFFAKQLAHIKTKAYDKEFPELSGLKLFPQTSDTDEGASYIEYYSYEPVGFAAIIANYASDLPRVDVKGTPHRAEIVNIGDSYGYNVQELRACRRNAVLGIMKSLDAVRAEAARRVYDVKVNHLIWNGDEKAKIVGILSSDNNIPVYTLQNGAGGKADWANKTADEIAADIAGILNYIDTLTQSVEHPDSWVMPNDLYTALNLRRIDGTGESVLSYIKEHTPQIKNWETAGELSKSNKDYNTTGKNIGLLYTKDADKMYHDVPMAFLQHAPQDRNLEIVINCEGRDAGMVIPYPLSACLVYGL</sequence>
<dbReference type="Proteomes" id="UP000220904">
    <property type="component" value="Unassembled WGS sequence"/>
</dbReference>
<evidence type="ECO:0000313" key="1">
    <source>
        <dbReference type="EMBL" id="PDX86576.1"/>
    </source>
</evidence>
<gene>
    <name evidence="1" type="ORF">CHR60_07470</name>
</gene>